<dbReference type="InterPro" id="IPR011041">
    <property type="entry name" value="Quinoprot_gluc/sorb_DH_b-prop"/>
</dbReference>
<dbReference type="InterPro" id="IPR012938">
    <property type="entry name" value="Glc/Sorbosone_DH"/>
</dbReference>
<dbReference type="Gene3D" id="2.120.10.30">
    <property type="entry name" value="TolB, C-terminal domain"/>
    <property type="match status" value="1"/>
</dbReference>
<evidence type="ECO:0000313" key="5">
    <source>
        <dbReference type="Proteomes" id="UP001277761"/>
    </source>
</evidence>
<evidence type="ECO:0000256" key="1">
    <source>
        <dbReference type="SAM" id="MobiDB-lite"/>
    </source>
</evidence>
<proteinExistence type="predicted"/>
<name>A0ABU4VML9_9ACTN</name>
<evidence type="ECO:0000313" key="4">
    <source>
        <dbReference type="EMBL" id="MDX8152030.1"/>
    </source>
</evidence>
<dbReference type="EMBL" id="JAXAVX010000004">
    <property type="protein sequence ID" value="MDX8152030.1"/>
    <property type="molecule type" value="Genomic_DNA"/>
</dbReference>
<feature type="signal peptide" evidence="2">
    <location>
        <begin position="1"/>
        <end position="24"/>
    </location>
</feature>
<comment type="caution">
    <text evidence="4">The sequence shown here is derived from an EMBL/GenBank/DDBJ whole genome shotgun (WGS) entry which is preliminary data.</text>
</comment>
<feature type="chain" id="PRO_5045491572" evidence="2">
    <location>
        <begin position="25"/>
        <end position="392"/>
    </location>
</feature>
<protein>
    <submittedName>
        <fullName evidence="4">PQQ-dependent sugar dehydrogenase</fullName>
    </submittedName>
</protein>
<feature type="region of interest" description="Disordered" evidence="1">
    <location>
        <begin position="23"/>
        <end position="75"/>
    </location>
</feature>
<dbReference type="Proteomes" id="UP001277761">
    <property type="component" value="Unassembled WGS sequence"/>
</dbReference>
<feature type="domain" description="Glucose/Sorbosone dehydrogenase" evidence="3">
    <location>
        <begin position="80"/>
        <end position="376"/>
    </location>
</feature>
<dbReference type="InterPro" id="IPR011042">
    <property type="entry name" value="6-blade_b-propeller_TolB-like"/>
</dbReference>
<dbReference type="PROSITE" id="PS51257">
    <property type="entry name" value="PROKAR_LIPOPROTEIN"/>
    <property type="match status" value="1"/>
</dbReference>
<organism evidence="4 5">
    <name type="scientific">Patulibacter brassicae</name>
    <dbReference type="NCBI Taxonomy" id="1705717"/>
    <lineage>
        <taxon>Bacteria</taxon>
        <taxon>Bacillati</taxon>
        <taxon>Actinomycetota</taxon>
        <taxon>Thermoleophilia</taxon>
        <taxon>Solirubrobacterales</taxon>
        <taxon>Patulibacteraceae</taxon>
        <taxon>Patulibacter</taxon>
    </lineage>
</organism>
<dbReference type="RefSeq" id="WP_319954185.1">
    <property type="nucleotide sequence ID" value="NZ_JAXAVX010000004.1"/>
</dbReference>
<gene>
    <name evidence="4" type="ORF">SK069_10530</name>
</gene>
<keyword evidence="2" id="KW-0732">Signal</keyword>
<dbReference type="SUPFAM" id="SSF50952">
    <property type="entry name" value="Soluble quinoprotein glucose dehydrogenase"/>
    <property type="match status" value="1"/>
</dbReference>
<accession>A0ABU4VML9</accession>
<evidence type="ECO:0000256" key="2">
    <source>
        <dbReference type="SAM" id="SignalP"/>
    </source>
</evidence>
<keyword evidence="5" id="KW-1185">Reference proteome</keyword>
<feature type="compositionally biased region" description="Low complexity" evidence="1">
    <location>
        <begin position="31"/>
        <end position="46"/>
    </location>
</feature>
<feature type="compositionally biased region" description="Low complexity" evidence="1">
    <location>
        <begin position="53"/>
        <end position="75"/>
    </location>
</feature>
<dbReference type="PANTHER" id="PTHR19328:SF13">
    <property type="entry name" value="HIPL1 PROTEIN"/>
    <property type="match status" value="1"/>
</dbReference>
<sequence>MRTVRMLAIATGVLALAACGSSSADEEGDRAAPGVASPAPPGAAGAAPGGTAPGSAASGRATTTDGGTAHAAPTTIATGLDTPWEIAFLPSGDALVSERGGTVRRIAKGGRGARALARVPGVQELGEGGLLGLAVSPTYERDRLVYAYLTTRADNRIVRFRLTASTRAIRPRVVVRGLRSAAVHNGGRIAFGPDGKLYAGVGDAGDPALAQDRSSQNGKILRMNPDGSVPADNPFRGSRVLSLGHRNPQGLAFDRAGRLWASEFGQDAFDEVNLIRPGRNYGWPRREGRGDTAGGRYVNPLVTWRTDDASPSGAAIVGSRLHVAALKGERLWTVPLRGTRTGAPRATLRGRYGRLRAVAAAPDGALWIATSNRDGRGDVRAGDDRVLRVPAR</sequence>
<evidence type="ECO:0000259" key="3">
    <source>
        <dbReference type="Pfam" id="PF07995"/>
    </source>
</evidence>
<dbReference type="Pfam" id="PF07995">
    <property type="entry name" value="GSDH"/>
    <property type="match status" value="1"/>
</dbReference>
<reference evidence="4 5" key="1">
    <citation type="submission" date="2023-11" db="EMBL/GenBank/DDBJ databases">
        <authorList>
            <person name="Xu M."/>
            <person name="Jiang T."/>
        </authorList>
    </citation>
    <scope>NUCLEOTIDE SEQUENCE [LARGE SCALE GENOMIC DNA]</scope>
    <source>
        <strain evidence="4 5">SD</strain>
    </source>
</reference>
<dbReference type="PANTHER" id="PTHR19328">
    <property type="entry name" value="HEDGEHOG-INTERACTING PROTEIN"/>
    <property type="match status" value="1"/>
</dbReference>